<dbReference type="GO" id="GO:0005789">
    <property type="term" value="C:endoplasmic reticulum membrane"/>
    <property type="evidence" value="ECO:0007669"/>
    <property type="project" value="UniProtKB-SubCell"/>
</dbReference>
<dbReference type="InterPro" id="IPR001107">
    <property type="entry name" value="Band_7"/>
</dbReference>
<keyword evidence="22" id="KW-1185">Reference proteome</keyword>
<organism evidence="21 22">
    <name type="scientific">Megalops atlanticus</name>
    <name type="common">Tarpon</name>
    <name type="synonym">Clupea gigantea</name>
    <dbReference type="NCBI Taxonomy" id="7932"/>
    <lineage>
        <taxon>Eukaryota</taxon>
        <taxon>Metazoa</taxon>
        <taxon>Chordata</taxon>
        <taxon>Craniata</taxon>
        <taxon>Vertebrata</taxon>
        <taxon>Euteleostomi</taxon>
        <taxon>Actinopterygii</taxon>
        <taxon>Neopterygii</taxon>
        <taxon>Teleostei</taxon>
        <taxon>Elopiformes</taxon>
        <taxon>Megalopidae</taxon>
        <taxon>Megalops</taxon>
    </lineage>
</organism>
<evidence type="ECO:0000256" key="10">
    <source>
        <dbReference type="ARBA" id="ARBA00023128"/>
    </source>
</evidence>
<dbReference type="GO" id="GO:0005743">
    <property type="term" value="C:mitochondrial inner membrane"/>
    <property type="evidence" value="ECO:0007669"/>
    <property type="project" value="UniProtKB-SubCell"/>
</dbReference>
<dbReference type="InterPro" id="IPR036013">
    <property type="entry name" value="Band_7/SPFH_dom_sf"/>
</dbReference>
<gene>
    <name evidence="21" type="ORF">MATL_G00083820</name>
</gene>
<dbReference type="InterPro" id="IPR037675">
    <property type="entry name" value="PIG-O_N"/>
</dbReference>
<feature type="transmembrane region" description="Helical" evidence="19">
    <location>
        <begin position="814"/>
        <end position="834"/>
    </location>
</feature>
<evidence type="ECO:0000313" key="21">
    <source>
        <dbReference type="EMBL" id="KAG7476526.1"/>
    </source>
</evidence>
<dbReference type="PANTHER" id="PTHR23071:SF1">
    <property type="entry name" value="GPI ETHANOLAMINE PHOSPHATE TRANSFERASE 3"/>
    <property type="match status" value="1"/>
</dbReference>
<dbReference type="InterPro" id="IPR017850">
    <property type="entry name" value="Alkaline_phosphatase_core_sf"/>
</dbReference>
<evidence type="ECO:0000256" key="6">
    <source>
        <dbReference type="ARBA" id="ARBA00022679"/>
    </source>
</evidence>
<proteinExistence type="inferred from homology"/>
<keyword evidence="12" id="KW-0325">Glycoprotein</keyword>
<comment type="function">
    <text evidence="14">Mitochondrial protein that probably regulates the biogenesis and the activity of mitochondria. Stimulates cardiolipin biosynthesis, binds cardiolipin-enriched membranes where it recruits and stabilizes some proteins including prohibitin and may therefore act in the organization of functional microdomains in mitochondrial membranes. Through regulation of the mitochondrial function may play a role into several biological processes including cell migration, cell proliferation, T-cell activation, calcium homeostasis and cellular response to stress. May play a role in calcium homeostasis through negative regulation of calcium efflux from mitochondria. Required for mitochondrial hyperfusion a pro-survival cellular response to stress which results in increased ATP production by mitochondria. May also regulate the organization of functional domains at the plasma membrane and play a role in T-cell activation through association with the T-cell receptor signaling complex and its regulation.</text>
</comment>
<dbReference type="CDD" id="cd08829">
    <property type="entry name" value="SPFH_paraslipin"/>
    <property type="match status" value="1"/>
</dbReference>
<comment type="similarity">
    <text evidence="4">Belongs to the PIGG/PIGN/PIGO family. PIGO subfamily.</text>
</comment>
<dbReference type="EMBL" id="JAFDVH010000006">
    <property type="protein sequence ID" value="KAG7476526.1"/>
    <property type="molecule type" value="Genomic_DNA"/>
</dbReference>
<feature type="transmembrane region" description="Helical" evidence="19">
    <location>
        <begin position="1388"/>
        <end position="1406"/>
    </location>
</feature>
<evidence type="ECO:0000256" key="12">
    <source>
        <dbReference type="ARBA" id="ARBA00023180"/>
    </source>
</evidence>
<dbReference type="SMART" id="SM00244">
    <property type="entry name" value="PHB"/>
    <property type="match status" value="1"/>
</dbReference>
<evidence type="ECO:0000256" key="16">
    <source>
        <dbReference type="ARBA" id="ARBA00079084"/>
    </source>
</evidence>
<evidence type="ECO:0000256" key="4">
    <source>
        <dbReference type="ARBA" id="ARBA00008695"/>
    </source>
</evidence>
<feature type="transmembrane region" description="Helical" evidence="19">
    <location>
        <begin position="382"/>
        <end position="409"/>
    </location>
</feature>
<dbReference type="Gene3D" id="3.40.720.10">
    <property type="entry name" value="Alkaline Phosphatase, subunit A"/>
    <property type="match status" value="1"/>
</dbReference>
<dbReference type="Gene3D" id="3.30.479.30">
    <property type="entry name" value="Band 7 domain"/>
    <property type="match status" value="1"/>
</dbReference>
<feature type="transmembrane region" description="Helical" evidence="19">
    <location>
        <begin position="1426"/>
        <end position="1452"/>
    </location>
</feature>
<feature type="transmembrane region" description="Helical" evidence="19">
    <location>
        <begin position="989"/>
        <end position="1007"/>
    </location>
</feature>
<dbReference type="PANTHER" id="PTHR23071">
    <property type="entry name" value="PHOSPHATIDYLINOSITOL GLYCAN"/>
    <property type="match status" value="1"/>
</dbReference>
<evidence type="ECO:0000256" key="19">
    <source>
        <dbReference type="SAM" id="Phobius"/>
    </source>
</evidence>
<dbReference type="OrthoDB" id="272139at2759"/>
<keyword evidence="6" id="KW-0808">Transferase</keyword>
<feature type="transmembrane region" description="Helical" evidence="19">
    <location>
        <begin position="1038"/>
        <end position="1054"/>
    </location>
</feature>
<protein>
    <recommendedName>
        <fullName evidence="17">GPI ethanolamine phosphate transferase 3, catalytic subunit</fullName>
    </recommendedName>
    <alternativeName>
        <fullName evidence="16">Phosphatidylinositol-glycan biosynthesis class O protein</fullName>
    </alternativeName>
    <alternativeName>
        <fullName evidence="15">Stomatin-like protein 2, mitochondrial</fullName>
    </alternativeName>
</protein>
<evidence type="ECO:0000256" key="9">
    <source>
        <dbReference type="ARBA" id="ARBA00022989"/>
    </source>
</evidence>
<evidence type="ECO:0000256" key="17">
    <source>
        <dbReference type="ARBA" id="ARBA00093602"/>
    </source>
</evidence>
<feature type="transmembrane region" description="Helical" evidence="19">
    <location>
        <begin position="1113"/>
        <end position="1131"/>
    </location>
</feature>
<keyword evidence="11 19" id="KW-0472">Membrane</keyword>
<feature type="domain" description="Band 7" evidence="20">
    <location>
        <begin position="40"/>
        <end position="198"/>
    </location>
</feature>
<dbReference type="GO" id="GO:0051377">
    <property type="term" value="F:mannose-ethanolamine phosphotransferase activity"/>
    <property type="evidence" value="ECO:0007669"/>
    <property type="project" value="InterPro"/>
</dbReference>
<evidence type="ECO:0000256" key="2">
    <source>
        <dbReference type="ARBA" id="ARBA00004687"/>
    </source>
</evidence>
<dbReference type="Pfam" id="PF01663">
    <property type="entry name" value="Phosphodiest"/>
    <property type="match status" value="1"/>
</dbReference>
<evidence type="ECO:0000259" key="20">
    <source>
        <dbReference type="SMART" id="SM00244"/>
    </source>
</evidence>
<evidence type="ECO:0000256" key="13">
    <source>
        <dbReference type="ARBA" id="ARBA00034476"/>
    </source>
</evidence>
<evidence type="ECO:0000256" key="15">
    <source>
        <dbReference type="ARBA" id="ARBA00074725"/>
    </source>
</evidence>
<dbReference type="InterPro" id="IPR002591">
    <property type="entry name" value="Phosphodiest/P_Trfase"/>
</dbReference>
<evidence type="ECO:0000256" key="1">
    <source>
        <dbReference type="ARBA" id="ARBA00004477"/>
    </source>
</evidence>
<feature type="transmembrane region" description="Helical" evidence="19">
    <location>
        <begin position="1074"/>
        <end position="1092"/>
    </location>
</feature>
<dbReference type="InterPro" id="IPR039524">
    <property type="entry name" value="PIGO/GPI13"/>
</dbReference>
<keyword evidence="18" id="KW-0175">Coiled coil</keyword>
<keyword evidence="7 19" id="KW-0812">Transmembrane</keyword>
<evidence type="ECO:0000256" key="11">
    <source>
        <dbReference type="ARBA" id="ARBA00023136"/>
    </source>
</evidence>
<evidence type="ECO:0000256" key="5">
    <source>
        <dbReference type="ARBA" id="ARBA00022502"/>
    </source>
</evidence>
<dbReference type="FunFam" id="3.40.720.10:FF:000041">
    <property type="entry name" value="GPI ethanolamine phosphate transferase 3"/>
    <property type="match status" value="1"/>
</dbReference>
<sequence>MLRTVCRAGGALLKHSRRSIPSQWTAPAQQRWASSLPMNTVVLFVTQQEAWVVERMGRFHRILEPGLNFLIPILDRIRYVQSLKEIVIDVPEQSAVSLDNVTLQIDGVLYLRILDPFKASYGVEDPEYAVTQLAQTTMRSELGKLTLDKVFRERESLNANIVHSINQASDEWGIRCLRYEIKDIHVPPRVKESMQMQVEAERRKRATVLESEGTREAAINVAEGRKQAQILASEGQKAEQINKAAGEANAVLAKAEAKAKAIRLLSEALAEQNGNAAASLSVAEQYVSAFSNLAKESNTILLPSNTGDISGMVTQAMTIYSTLAKQTPALQTVESVPVEGVARLLTHSCPTLAERGRAEHGKVSSFLKGVHSNQELPRMKRFPVLALLLWLCAVFYVGIFLFVGGFLLVRLEVNKSSSCGDVLTPGGEEADFCRGEPRFRRAVVLIIDALKIDFARFDALNAAPRPYENKLPVLEEVTSSRPSHSRLFPFRADPPTTTMQRIKGFTTGSLPTFVDVGNNFASSAILEDNLVHQLGQAGKRVVFMGDDTWESLFPKKFHRSLPFPSFNVKDLHTVDNGILQHLYPTMEGSDWDVIIAHFLGVDHCGHRFGPDHPAMADKLTQMDGVIRSVIGRLENDTLLVVMGDHGMTDTGDHGGESLKETDAALFLYSPAPIFPPSRSEAEPEVVPQTDLVPTLALLLGIPIPYSNIGQVLLPIFPQDTESTDGHSHLSQAEALWINAKQVNRFLETYSHMAKDIPPESLSVLRAGFSHLSSEYTSAIQGGRPPFPELVAALQSYLSAVRDTCRATWARFHPLKMAAGIAVLATACVLCYVVSELSAVVGDGGLLRAPLVAGTVVSVCVAMAQLAAWGYADVPSCLGVGTLSSQLLFLWRVRRGRSKGKASAWAWWRALPHLSVPLLVLFLRCASLMSDSYVVAEGRVATFLLCSLGVYVPLRLNWDGLLLPISPDPQKPAGLLPSPTQSPSAVRRESLTLLACLGALVGSLYLSLSFHGCREEQGACDPSPFLTPLARVQDSRLRNLHYALSVASLAAWTYALRRWMRHYGNLNCPGPAVFAARWLLPLASVCVGLYWAVGSTPEESFRSLAELIRLAAATLPRAAFTLLGLGAALLWLDPLTVFLKPRQQAHQRGPALPPRYRASTGISPQAELHHLIPQLYQRMRRSLEDGEPEGAAEGDGRPAVEAYGLGTVYSAPLVLQCGLLGLGLLMLHPEGVALSFLLLLLEAAAVLHLHSSSTSLAVLQGAHTGGFSVPWAPVLLWALAATQFFHATGHLPTFPSIQWGAAFVGFPQGHTGTLLPATLVTLNTFSAHILFAVGCPLLLFWPLVCEARGGRRGRAGGDSDEGEDAVMEMRLREKPQQFSSALLQLAARYLFVHGAQVLASVCAAAILRRHLMVWKVFAPKLMFEASGFVVTSAFLLLGLTLVMRVDVAVGGWFKRLIPDESR</sequence>
<dbReference type="Pfam" id="PF16200">
    <property type="entry name" value="Band_7_C"/>
    <property type="match status" value="1"/>
</dbReference>
<comment type="similarity">
    <text evidence="3">Belongs to the band 7/mec-2 family.</text>
</comment>
<evidence type="ECO:0000313" key="22">
    <source>
        <dbReference type="Proteomes" id="UP001046870"/>
    </source>
</evidence>
<feature type="coiled-coil region" evidence="18">
    <location>
        <begin position="238"/>
        <end position="272"/>
    </location>
</feature>
<keyword evidence="5" id="KW-0337">GPI-anchor biosynthesis</keyword>
<evidence type="ECO:0000256" key="14">
    <source>
        <dbReference type="ARBA" id="ARBA00060171"/>
    </source>
</evidence>
<feature type="transmembrane region" description="Helical" evidence="19">
    <location>
        <begin position="1324"/>
        <end position="1343"/>
    </location>
</feature>
<feature type="transmembrane region" description="Helical" evidence="19">
    <location>
        <begin position="1201"/>
        <end position="1224"/>
    </location>
</feature>
<dbReference type="GO" id="GO:0006506">
    <property type="term" value="P:GPI anchor biosynthetic process"/>
    <property type="evidence" value="ECO:0007669"/>
    <property type="project" value="UniProtKB-KW"/>
</dbReference>
<dbReference type="SUPFAM" id="SSF117892">
    <property type="entry name" value="Band 7/SPFH domain"/>
    <property type="match status" value="1"/>
</dbReference>
<name>A0A9D3TDS7_MEGAT</name>
<evidence type="ECO:0000256" key="18">
    <source>
        <dbReference type="SAM" id="Coils"/>
    </source>
</evidence>
<accession>A0A9D3TDS7</accession>
<evidence type="ECO:0000256" key="3">
    <source>
        <dbReference type="ARBA" id="ARBA00008164"/>
    </source>
</evidence>
<dbReference type="Pfam" id="PF01145">
    <property type="entry name" value="Band_7"/>
    <property type="match status" value="1"/>
</dbReference>
<keyword evidence="10" id="KW-0496">Mitochondrion</keyword>
<evidence type="ECO:0000256" key="7">
    <source>
        <dbReference type="ARBA" id="ARBA00022692"/>
    </source>
</evidence>
<comment type="subcellular location">
    <subcellularLocation>
        <location evidence="1">Endoplasmic reticulum membrane</location>
        <topology evidence="1">Multi-pass membrane protein</topology>
    </subcellularLocation>
    <subcellularLocation>
        <location evidence="13">Mitochondrion inner membrane</location>
        <topology evidence="13">Lipid-anchor</topology>
    </subcellularLocation>
</comment>
<dbReference type="InterPro" id="IPR001972">
    <property type="entry name" value="Stomatin_HflK_fam"/>
</dbReference>
<dbReference type="Proteomes" id="UP001046870">
    <property type="component" value="Chromosome 6"/>
</dbReference>
<dbReference type="InterPro" id="IPR032435">
    <property type="entry name" value="STML2-like_C"/>
</dbReference>
<comment type="caution">
    <text evidence="21">The sequence shown here is derived from an EMBL/GenBank/DDBJ whole genome shotgun (WGS) entry which is preliminary data.</text>
</comment>
<reference evidence="21" key="1">
    <citation type="submission" date="2021-01" db="EMBL/GenBank/DDBJ databases">
        <authorList>
            <person name="Zahm M."/>
            <person name="Roques C."/>
            <person name="Cabau C."/>
            <person name="Klopp C."/>
            <person name="Donnadieu C."/>
            <person name="Jouanno E."/>
            <person name="Lampietro C."/>
            <person name="Louis A."/>
            <person name="Herpin A."/>
            <person name="Echchiki A."/>
            <person name="Berthelot C."/>
            <person name="Parey E."/>
            <person name="Roest-Crollius H."/>
            <person name="Braasch I."/>
            <person name="Postlethwait J."/>
            <person name="Bobe J."/>
            <person name="Montfort J."/>
            <person name="Bouchez O."/>
            <person name="Begum T."/>
            <person name="Mejri S."/>
            <person name="Adams A."/>
            <person name="Chen W.-J."/>
            <person name="Guiguen Y."/>
        </authorList>
    </citation>
    <scope>NUCLEOTIDE SEQUENCE</scope>
    <source>
        <strain evidence="21">YG-15Mar2019-1</strain>
        <tissue evidence="21">Brain</tissue>
    </source>
</reference>
<keyword evidence="9 19" id="KW-1133">Transmembrane helix</keyword>
<evidence type="ECO:0000256" key="8">
    <source>
        <dbReference type="ARBA" id="ARBA00022824"/>
    </source>
</evidence>
<feature type="transmembrane region" description="Helical" evidence="19">
    <location>
        <begin position="1231"/>
        <end position="1249"/>
    </location>
</feature>
<dbReference type="PRINTS" id="PR00721">
    <property type="entry name" value="STOMATIN"/>
</dbReference>
<dbReference type="SUPFAM" id="SSF53649">
    <property type="entry name" value="Alkaline phosphatase-like"/>
    <property type="match status" value="1"/>
</dbReference>
<keyword evidence="8" id="KW-0256">Endoplasmic reticulum</keyword>
<dbReference type="CDD" id="cd16023">
    <property type="entry name" value="GPI_EPT_3"/>
    <property type="match status" value="1"/>
</dbReference>
<dbReference type="FunFam" id="3.30.479.30:FF:000008">
    <property type="entry name" value="Stomatin-like protein 2, mitochondrial"/>
    <property type="match status" value="1"/>
</dbReference>
<feature type="transmembrane region" description="Helical" evidence="19">
    <location>
        <begin position="846"/>
        <end position="868"/>
    </location>
</feature>
<comment type="pathway">
    <text evidence="2">Glycolipid biosynthesis; glycosylphosphatidylinositol-anchor biosynthesis.</text>
</comment>